<dbReference type="Proteomes" id="UP000039865">
    <property type="component" value="Unassembled WGS sequence"/>
</dbReference>
<organism evidence="2 3">
    <name type="scientific">Stylonychia lemnae</name>
    <name type="common">Ciliate</name>
    <dbReference type="NCBI Taxonomy" id="5949"/>
    <lineage>
        <taxon>Eukaryota</taxon>
        <taxon>Sar</taxon>
        <taxon>Alveolata</taxon>
        <taxon>Ciliophora</taxon>
        <taxon>Intramacronucleata</taxon>
        <taxon>Spirotrichea</taxon>
        <taxon>Stichotrichia</taxon>
        <taxon>Sporadotrichida</taxon>
        <taxon>Oxytrichidae</taxon>
        <taxon>Stylonychinae</taxon>
        <taxon>Stylonychia</taxon>
    </lineage>
</organism>
<reference evidence="2 3" key="1">
    <citation type="submission" date="2014-06" db="EMBL/GenBank/DDBJ databases">
        <authorList>
            <person name="Swart Estienne"/>
        </authorList>
    </citation>
    <scope>NUCLEOTIDE SEQUENCE [LARGE SCALE GENOMIC DNA]</scope>
    <source>
        <strain evidence="2 3">130c</strain>
    </source>
</reference>
<evidence type="ECO:0000313" key="3">
    <source>
        <dbReference type="Proteomes" id="UP000039865"/>
    </source>
</evidence>
<protein>
    <recommendedName>
        <fullName evidence="4">Transmembrane protein</fullName>
    </recommendedName>
</protein>
<dbReference type="AlphaFoldDB" id="A0A078BDK2"/>
<keyword evidence="3" id="KW-1185">Reference proteome</keyword>
<evidence type="ECO:0008006" key="4">
    <source>
        <dbReference type="Google" id="ProtNLM"/>
    </source>
</evidence>
<feature type="transmembrane region" description="Helical" evidence="1">
    <location>
        <begin position="49"/>
        <end position="69"/>
    </location>
</feature>
<name>A0A078BDK2_STYLE</name>
<keyword evidence="1" id="KW-1133">Transmembrane helix</keyword>
<sequence>MKQEKISLIVIQFIYSERVIMRDVIFTINDVYTDNFTSRFIFVIKQICLYQPLIFDVFDFMLAFAFLYFTNQAMKKNFLIETSSNEFDQPQIQQVSDESESISQDKCKIRGENFQSESFHQLLKNQFVKKHQKNSTKQKYKINSEGSDKTEIEIQIEQISENFYPRQESNDINGSLLLRDQSFV</sequence>
<evidence type="ECO:0000256" key="1">
    <source>
        <dbReference type="SAM" id="Phobius"/>
    </source>
</evidence>
<proteinExistence type="predicted"/>
<gene>
    <name evidence="2" type="primary">Contig6239.g6673</name>
    <name evidence="2" type="ORF">STYLEM_20827</name>
</gene>
<keyword evidence="1" id="KW-0812">Transmembrane</keyword>
<dbReference type="InParanoid" id="A0A078BDK2"/>
<dbReference type="EMBL" id="CCKQ01019646">
    <property type="protein sequence ID" value="CDW91668.1"/>
    <property type="molecule type" value="Genomic_DNA"/>
</dbReference>
<evidence type="ECO:0000313" key="2">
    <source>
        <dbReference type="EMBL" id="CDW91668.1"/>
    </source>
</evidence>
<accession>A0A078BDK2</accession>
<keyword evidence="1" id="KW-0472">Membrane</keyword>